<evidence type="ECO:0000313" key="2">
    <source>
        <dbReference type="Proteomes" id="UP000249557"/>
    </source>
</evidence>
<gene>
    <name evidence="1" type="ORF">DI626_02310</name>
</gene>
<accession>A0A2W5A0S5</accession>
<dbReference type="Proteomes" id="UP000249557">
    <property type="component" value="Unassembled WGS sequence"/>
</dbReference>
<comment type="caution">
    <text evidence="1">The sequence shown here is derived from an EMBL/GenBank/DDBJ whole genome shotgun (WGS) entry which is preliminary data.</text>
</comment>
<reference evidence="1 2" key="1">
    <citation type="submission" date="2017-08" db="EMBL/GenBank/DDBJ databases">
        <title>Infants hospitalized years apart are colonized by the same room-sourced microbial strains.</title>
        <authorList>
            <person name="Brooks B."/>
            <person name="Olm M.R."/>
            <person name="Firek B.A."/>
            <person name="Baker R."/>
            <person name="Thomas B.C."/>
            <person name="Morowitz M.J."/>
            <person name="Banfield J.F."/>
        </authorList>
    </citation>
    <scope>NUCLEOTIDE SEQUENCE [LARGE SCALE GENOMIC DNA]</scope>
    <source>
        <strain evidence="1">S2_018_000_R2_104</strain>
    </source>
</reference>
<name>A0A2W5A0S5_9BACT</name>
<dbReference type="AlphaFoldDB" id="A0A2W5A0S5"/>
<dbReference type="EMBL" id="QFNK01000025">
    <property type="protein sequence ID" value="PZO88194.1"/>
    <property type="molecule type" value="Genomic_DNA"/>
</dbReference>
<proteinExistence type="predicted"/>
<organism evidence="1 2">
    <name type="scientific">Micavibrio aeruginosavorus</name>
    <dbReference type="NCBI Taxonomy" id="349221"/>
    <lineage>
        <taxon>Bacteria</taxon>
        <taxon>Pseudomonadati</taxon>
        <taxon>Bdellovibrionota</taxon>
        <taxon>Bdellovibrionia</taxon>
        <taxon>Bdellovibrionales</taxon>
        <taxon>Pseudobdellovibrionaceae</taxon>
        <taxon>Micavibrio</taxon>
    </lineage>
</organism>
<protein>
    <submittedName>
        <fullName evidence="1">Uncharacterized protein</fullName>
    </submittedName>
</protein>
<sequence>MISSAFKSAAIAGGVIAGLVAHVDTASGHWNDHDEKTYDLSKHHDFIMNVRLKDGYTNCCNGDDVFVDLEEIENPDGGYTVIVPAGTVIMRDSSGNISQSLEKDTTVVIPPDRVLSGERAFQSCKELVKQGSKTCTAPNVNVLYIAPSRLMRPDVGTPYCYWPTPKGF</sequence>
<evidence type="ECO:0000313" key="1">
    <source>
        <dbReference type="EMBL" id="PZO88194.1"/>
    </source>
</evidence>